<dbReference type="PIRSF" id="PIRSF000194">
    <property type="entry name" value="DHFR"/>
    <property type="match status" value="1"/>
</dbReference>
<evidence type="ECO:0000256" key="4">
    <source>
        <dbReference type="ARBA" id="ARBA00022563"/>
    </source>
</evidence>
<dbReference type="Pfam" id="PF00186">
    <property type="entry name" value="DHFR_1"/>
    <property type="match status" value="1"/>
</dbReference>
<dbReference type="InterPro" id="IPR024072">
    <property type="entry name" value="DHFR-like_dom_sf"/>
</dbReference>
<comment type="caution">
    <text evidence="11">The sequence shown here is derived from an EMBL/GenBank/DDBJ whole genome shotgun (WGS) entry which is preliminary data.</text>
</comment>
<dbReference type="PROSITE" id="PS00075">
    <property type="entry name" value="DHFR_1"/>
    <property type="match status" value="1"/>
</dbReference>
<dbReference type="GO" id="GO:0005829">
    <property type="term" value="C:cytosol"/>
    <property type="evidence" value="ECO:0007669"/>
    <property type="project" value="TreeGrafter"/>
</dbReference>
<sequence>MSVRIALMVAVAANGVIGRDNALPWHLPDDLQYFRRTTMGKPVVMGRKTYESIGRPLPGRPNIVVTTTPGWHAAGVAVTDTVPAALALGRELALAEGVEELVVIGGAMIYAAALPLAQRLYVTEVHADIDGDTWFAPIDAGEWREISREERPATEDNPYPYAFVCFERRASDCDT</sequence>
<dbReference type="PRINTS" id="PR00070">
    <property type="entry name" value="DHFR"/>
</dbReference>
<dbReference type="EC" id="1.5.1.3" evidence="3 8"/>
<keyword evidence="4 8" id="KW-0554">One-carbon metabolism</keyword>
<dbReference type="InterPro" id="IPR017925">
    <property type="entry name" value="DHFR_CS"/>
</dbReference>
<evidence type="ECO:0000256" key="6">
    <source>
        <dbReference type="ARBA" id="ARBA00023002"/>
    </source>
</evidence>
<dbReference type="PANTHER" id="PTHR48069:SF3">
    <property type="entry name" value="DIHYDROFOLATE REDUCTASE"/>
    <property type="match status" value="1"/>
</dbReference>
<evidence type="ECO:0000256" key="2">
    <source>
        <dbReference type="ARBA" id="ARBA00009539"/>
    </source>
</evidence>
<evidence type="ECO:0000256" key="5">
    <source>
        <dbReference type="ARBA" id="ARBA00022857"/>
    </source>
</evidence>
<dbReference type="GO" id="GO:0070401">
    <property type="term" value="F:NADP+ binding"/>
    <property type="evidence" value="ECO:0007669"/>
    <property type="project" value="UniProtKB-ARBA"/>
</dbReference>
<evidence type="ECO:0000256" key="7">
    <source>
        <dbReference type="ARBA" id="ARBA00025067"/>
    </source>
</evidence>
<dbReference type="Gene3D" id="3.40.430.10">
    <property type="entry name" value="Dihydrofolate Reductase, subunit A"/>
    <property type="match status" value="1"/>
</dbReference>
<dbReference type="GO" id="GO:0004146">
    <property type="term" value="F:dihydrofolate reductase activity"/>
    <property type="evidence" value="ECO:0007669"/>
    <property type="project" value="UniProtKB-EC"/>
</dbReference>
<dbReference type="UniPathway" id="UPA00077">
    <property type="reaction ID" value="UER00158"/>
</dbReference>
<keyword evidence="5 8" id="KW-0521">NADP</keyword>
<dbReference type="SUPFAM" id="SSF53597">
    <property type="entry name" value="Dihydrofolate reductase-like"/>
    <property type="match status" value="1"/>
</dbReference>
<dbReference type="GO" id="GO:0046452">
    <property type="term" value="P:dihydrofolate metabolic process"/>
    <property type="evidence" value="ECO:0007669"/>
    <property type="project" value="TreeGrafter"/>
</dbReference>
<dbReference type="PROSITE" id="PS51330">
    <property type="entry name" value="DHFR_2"/>
    <property type="match status" value="1"/>
</dbReference>
<dbReference type="InterPro" id="IPR012259">
    <property type="entry name" value="DHFR"/>
</dbReference>
<dbReference type="GO" id="GO:0046655">
    <property type="term" value="P:folic acid metabolic process"/>
    <property type="evidence" value="ECO:0007669"/>
    <property type="project" value="TreeGrafter"/>
</dbReference>
<keyword evidence="6 8" id="KW-0560">Oxidoreductase</keyword>
<dbReference type="Proteomes" id="UP000259273">
    <property type="component" value="Unassembled WGS sequence"/>
</dbReference>
<dbReference type="GO" id="GO:0046654">
    <property type="term" value="P:tetrahydrofolate biosynthetic process"/>
    <property type="evidence" value="ECO:0007669"/>
    <property type="project" value="UniProtKB-UniPathway"/>
</dbReference>
<evidence type="ECO:0000256" key="3">
    <source>
        <dbReference type="ARBA" id="ARBA00012856"/>
    </source>
</evidence>
<evidence type="ECO:0000259" key="10">
    <source>
        <dbReference type="PROSITE" id="PS51330"/>
    </source>
</evidence>
<dbReference type="AlphaFoldDB" id="A0A3C1KQ66"/>
<dbReference type="GO" id="GO:0006730">
    <property type="term" value="P:one-carbon metabolic process"/>
    <property type="evidence" value="ECO:0007669"/>
    <property type="project" value="UniProtKB-KW"/>
</dbReference>
<evidence type="ECO:0000256" key="8">
    <source>
        <dbReference type="PIRNR" id="PIRNR000194"/>
    </source>
</evidence>
<proteinExistence type="inferred from homology"/>
<gene>
    <name evidence="11" type="ORF">DCP75_13035</name>
</gene>
<name>A0A3C1KQ66_9GAMM</name>
<dbReference type="FunFam" id="3.40.430.10:FF:000001">
    <property type="entry name" value="Dihydrofolate reductase"/>
    <property type="match status" value="1"/>
</dbReference>
<organism evidence="11 12">
    <name type="scientific">Haliea salexigens</name>
    <dbReference type="NCBI Taxonomy" id="287487"/>
    <lineage>
        <taxon>Bacteria</taxon>
        <taxon>Pseudomonadati</taxon>
        <taxon>Pseudomonadota</taxon>
        <taxon>Gammaproteobacteria</taxon>
        <taxon>Cellvibrionales</taxon>
        <taxon>Halieaceae</taxon>
        <taxon>Haliea</taxon>
    </lineage>
</organism>
<protein>
    <recommendedName>
        <fullName evidence="3 8">Dihydrofolate reductase</fullName>
        <ecNumber evidence="3 8">1.5.1.3</ecNumber>
    </recommendedName>
</protein>
<reference evidence="11 12" key="1">
    <citation type="journal article" date="2018" name="Nat. Biotechnol.">
        <title>A standardized bacterial taxonomy based on genome phylogeny substantially revises the tree of life.</title>
        <authorList>
            <person name="Parks D.H."/>
            <person name="Chuvochina M."/>
            <person name="Waite D.W."/>
            <person name="Rinke C."/>
            <person name="Skarshewski A."/>
            <person name="Chaumeil P.A."/>
            <person name="Hugenholtz P."/>
        </authorList>
    </citation>
    <scope>NUCLEOTIDE SEQUENCE [LARGE SCALE GENOMIC DNA]</scope>
    <source>
        <strain evidence="11">UBA9158</strain>
    </source>
</reference>
<dbReference type="EMBL" id="DMND01000175">
    <property type="protein sequence ID" value="HAN28623.1"/>
    <property type="molecule type" value="Genomic_DNA"/>
</dbReference>
<comment type="catalytic activity">
    <reaction evidence="8">
        <text>(6S)-5,6,7,8-tetrahydrofolate + NADP(+) = 7,8-dihydrofolate + NADPH + H(+)</text>
        <dbReference type="Rhea" id="RHEA:15009"/>
        <dbReference type="ChEBI" id="CHEBI:15378"/>
        <dbReference type="ChEBI" id="CHEBI:57451"/>
        <dbReference type="ChEBI" id="CHEBI:57453"/>
        <dbReference type="ChEBI" id="CHEBI:57783"/>
        <dbReference type="ChEBI" id="CHEBI:58349"/>
        <dbReference type="EC" id="1.5.1.3"/>
    </reaction>
</comment>
<evidence type="ECO:0000313" key="11">
    <source>
        <dbReference type="EMBL" id="HAN28623.1"/>
    </source>
</evidence>
<dbReference type="STRING" id="1121937.GCA_000423125_02494"/>
<feature type="domain" description="DHFR" evidence="10">
    <location>
        <begin position="4"/>
        <end position="168"/>
    </location>
</feature>
<evidence type="ECO:0000256" key="1">
    <source>
        <dbReference type="ARBA" id="ARBA00004903"/>
    </source>
</evidence>
<dbReference type="PANTHER" id="PTHR48069">
    <property type="entry name" value="DIHYDROFOLATE REDUCTASE"/>
    <property type="match status" value="1"/>
</dbReference>
<accession>A0A3C1KQ66</accession>
<evidence type="ECO:0000256" key="9">
    <source>
        <dbReference type="RuleBase" id="RU004474"/>
    </source>
</evidence>
<dbReference type="InterPro" id="IPR001796">
    <property type="entry name" value="DHFR_dom"/>
</dbReference>
<comment type="pathway">
    <text evidence="1 8">Cofactor biosynthesis; tetrahydrofolate biosynthesis; 5,6,7,8-tetrahydrofolate from 7,8-dihydrofolate: step 1/1.</text>
</comment>
<evidence type="ECO:0000313" key="12">
    <source>
        <dbReference type="Proteomes" id="UP000259273"/>
    </source>
</evidence>
<dbReference type="CDD" id="cd00209">
    <property type="entry name" value="DHFR"/>
    <property type="match status" value="1"/>
</dbReference>
<comment type="similarity">
    <text evidence="2 8 9">Belongs to the dihydrofolate reductase family.</text>
</comment>
<comment type="function">
    <text evidence="7 8">Key enzyme in folate metabolism. Catalyzes an essential reaction for de novo glycine and purine synthesis, and for DNA precursor synthesis.</text>
</comment>